<feature type="compositionally biased region" description="Basic and acidic residues" evidence="1">
    <location>
        <begin position="113"/>
        <end position="127"/>
    </location>
</feature>
<dbReference type="RefSeq" id="XP_004259731.1">
    <property type="nucleotide sequence ID" value="XM_004259683.1"/>
</dbReference>
<proteinExistence type="predicted"/>
<dbReference type="EMBL" id="KB206296">
    <property type="protein sequence ID" value="ELP92960.1"/>
    <property type="molecule type" value="Genomic_DNA"/>
</dbReference>
<protein>
    <submittedName>
        <fullName evidence="2">Uncharacterized protein</fullName>
    </submittedName>
</protein>
<feature type="region of interest" description="Disordered" evidence="1">
    <location>
        <begin position="101"/>
        <end position="129"/>
    </location>
</feature>
<sequence>MIRPNIDPRDLHGVFYENGEKANQLYAISEARIRVDHFCDADLRSLTCLTKFYLYGGTVSVKLPTSLVRLELHNHSKAENIDQLTQLTYYKMENKMIIGEDDVKNPANTPCQKADEDKEKEEQKWSYDRTNSCNDDDYVRAMREEQGPIDLQPNW</sequence>
<dbReference type="Proteomes" id="UP000014680">
    <property type="component" value="Unassembled WGS sequence"/>
</dbReference>
<dbReference type="GeneID" id="14891940"/>
<evidence type="ECO:0000313" key="2">
    <source>
        <dbReference type="EMBL" id="ELP92960.1"/>
    </source>
</evidence>
<evidence type="ECO:0000256" key="1">
    <source>
        <dbReference type="SAM" id="MobiDB-lite"/>
    </source>
</evidence>
<name>L7FNC3_ENTIV</name>
<dbReference type="AlphaFoldDB" id="L7FNC3"/>
<dbReference type="VEuPathDB" id="AmoebaDB:EIN_263440"/>
<gene>
    <name evidence="2" type="ORF">EIN_263440</name>
</gene>
<accession>L7FNC3</accession>
<organism evidence="2 3">
    <name type="scientific">Entamoeba invadens IP1</name>
    <dbReference type="NCBI Taxonomy" id="370355"/>
    <lineage>
        <taxon>Eukaryota</taxon>
        <taxon>Amoebozoa</taxon>
        <taxon>Evosea</taxon>
        <taxon>Archamoebae</taxon>
        <taxon>Mastigamoebida</taxon>
        <taxon>Entamoebidae</taxon>
        <taxon>Entamoeba</taxon>
    </lineage>
</organism>
<keyword evidence="3" id="KW-1185">Reference proteome</keyword>
<evidence type="ECO:0000313" key="3">
    <source>
        <dbReference type="Proteomes" id="UP000014680"/>
    </source>
</evidence>
<dbReference type="KEGG" id="eiv:EIN_263440"/>
<reference evidence="2 3" key="1">
    <citation type="submission" date="2012-10" db="EMBL/GenBank/DDBJ databases">
        <authorList>
            <person name="Zafar N."/>
            <person name="Inman J."/>
            <person name="Hall N."/>
            <person name="Lorenzi H."/>
            <person name="Caler E."/>
        </authorList>
    </citation>
    <scope>NUCLEOTIDE SEQUENCE [LARGE SCALE GENOMIC DNA]</scope>
    <source>
        <strain evidence="2 3">IP1</strain>
    </source>
</reference>